<dbReference type="EMBL" id="JACIDK010000007">
    <property type="protein sequence ID" value="MBB3893171.1"/>
    <property type="molecule type" value="Genomic_DNA"/>
</dbReference>
<protein>
    <submittedName>
        <fullName evidence="1">Uncharacterized protein</fullName>
    </submittedName>
</protein>
<dbReference type="Proteomes" id="UP000530564">
    <property type="component" value="Unassembled WGS sequence"/>
</dbReference>
<dbReference type="RefSeq" id="WP_183776425.1">
    <property type="nucleotide sequence ID" value="NZ_JACIDK010000007.1"/>
</dbReference>
<evidence type="ECO:0000313" key="2">
    <source>
        <dbReference type="Proteomes" id="UP000530564"/>
    </source>
</evidence>
<comment type="caution">
    <text evidence="1">The sequence shown here is derived from an EMBL/GenBank/DDBJ whole genome shotgun (WGS) entry which is preliminary data.</text>
</comment>
<organism evidence="1 2">
    <name type="scientific">Phenylobacterium haematophilum</name>
    <dbReference type="NCBI Taxonomy" id="98513"/>
    <lineage>
        <taxon>Bacteria</taxon>
        <taxon>Pseudomonadati</taxon>
        <taxon>Pseudomonadota</taxon>
        <taxon>Alphaproteobacteria</taxon>
        <taxon>Caulobacterales</taxon>
        <taxon>Caulobacteraceae</taxon>
        <taxon>Phenylobacterium</taxon>
    </lineage>
</organism>
<gene>
    <name evidence="1" type="ORF">GGQ61_003909</name>
</gene>
<keyword evidence="2" id="KW-1185">Reference proteome</keyword>
<evidence type="ECO:0000313" key="1">
    <source>
        <dbReference type="EMBL" id="MBB3893171.1"/>
    </source>
</evidence>
<name>A0A840A6R3_9CAUL</name>
<accession>A0A840A6R3</accession>
<dbReference type="AlphaFoldDB" id="A0A840A6R3"/>
<proteinExistence type="predicted"/>
<sequence>MTFFVTQLPLHSIAQLRKWLRAAAPYEVEQLLLQIEFWPPDGRETLIAIIEEERPTSH</sequence>
<reference evidence="1 2" key="1">
    <citation type="submission" date="2020-08" db="EMBL/GenBank/DDBJ databases">
        <title>Genomic Encyclopedia of Type Strains, Phase IV (KMG-IV): sequencing the most valuable type-strain genomes for metagenomic binning, comparative biology and taxonomic classification.</title>
        <authorList>
            <person name="Goeker M."/>
        </authorList>
    </citation>
    <scope>NUCLEOTIDE SEQUENCE [LARGE SCALE GENOMIC DNA]</scope>
    <source>
        <strain evidence="1 2">DSM 21793</strain>
    </source>
</reference>